<protein>
    <submittedName>
        <fullName evidence="1">Uncharacterized protein</fullName>
    </submittedName>
</protein>
<reference evidence="1 2" key="1">
    <citation type="submission" date="2019-01" db="EMBL/GenBank/DDBJ databases">
        <authorList>
            <person name="Brito A."/>
        </authorList>
    </citation>
    <scope>NUCLEOTIDE SEQUENCE [LARGE SCALE GENOMIC DNA]</scope>
    <source>
        <strain evidence="1">1</strain>
    </source>
</reference>
<dbReference type="Proteomes" id="UP000320055">
    <property type="component" value="Unassembled WGS sequence"/>
</dbReference>
<keyword evidence="2" id="KW-1185">Reference proteome</keyword>
<sequence>MTHNNSETNSKVPKVAVVAVQGVSDQKPFKSAIAIADAQPITD</sequence>
<gene>
    <name evidence="1" type="ORF">H1P_2640003</name>
</gene>
<dbReference type="EMBL" id="CAACVJ010000184">
    <property type="protein sequence ID" value="VEP14433.1"/>
    <property type="molecule type" value="Genomic_DNA"/>
</dbReference>
<organism evidence="1 2">
    <name type="scientific">Hyella patelloides LEGE 07179</name>
    <dbReference type="NCBI Taxonomy" id="945734"/>
    <lineage>
        <taxon>Bacteria</taxon>
        <taxon>Bacillati</taxon>
        <taxon>Cyanobacteriota</taxon>
        <taxon>Cyanophyceae</taxon>
        <taxon>Pleurocapsales</taxon>
        <taxon>Hyellaceae</taxon>
        <taxon>Hyella</taxon>
    </lineage>
</organism>
<name>A0A563VSP1_9CYAN</name>
<dbReference type="AlphaFoldDB" id="A0A563VSP1"/>
<accession>A0A563VSP1</accession>
<proteinExistence type="predicted"/>
<dbReference type="RefSeq" id="WP_281291223.1">
    <property type="nucleotide sequence ID" value="NZ_LR213995.1"/>
</dbReference>
<evidence type="ECO:0000313" key="1">
    <source>
        <dbReference type="EMBL" id="VEP14433.1"/>
    </source>
</evidence>
<evidence type="ECO:0000313" key="2">
    <source>
        <dbReference type="Proteomes" id="UP000320055"/>
    </source>
</evidence>